<dbReference type="OMA" id="NWLWINP"/>
<accession>A0A7L4PB63</accession>
<comment type="caution">
    <text evidence="5">The sequence shown here is derived from an EMBL/GenBank/DDBJ whole genome shotgun (WGS) entry which is preliminary data.</text>
</comment>
<reference evidence="5 6" key="1">
    <citation type="journal article" date="2020" name="Nat. Commun.">
        <title>The structures of two archaeal type IV pili illuminate evolutionary relationships.</title>
        <authorList>
            <person name="Wang F."/>
            <person name="Baquero D.P."/>
            <person name="Su Z."/>
            <person name="Beltran L.C."/>
            <person name="Prangishvili D."/>
            <person name="Krupovic M."/>
            <person name="Egelman E.H."/>
        </authorList>
    </citation>
    <scope>NUCLEOTIDE SEQUENCE [LARGE SCALE GENOMIC DNA]</scope>
    <source>
        <strain evidence="5 6">2GA</strain>
    </source>
</reference>
<sequence length="477" mass="51517">MKLSQVVGIVVALVVVALLGYYLGSMSQQPQTTAPPSQTTASPQPTTPSAPKKITFYTWWAGLERFAIDAVIGNFTKKTGIAVEKTAVPGGAGVNAKFAILALMQAGNPPAAFQVHCGPEMLSYIYVAPKGEASFMELSNVAKEIDMSTQAPDVLSACSLNGKVFALPVNIHRANLIFINKQVLDKLGGSVPTTLDDLVALCKKASAAGMPCLIQAGADQFTVLHLWEQVFLAVAGPQKFIMFMYGTLSPDDPSLKQATEKFLELAKSFPANWPALDWTGAVADLVAGKGLAHVDGDWVVGLIYNVYPQVKMCPYTSITPDCNIVVAPFPGTQGVYNLVIDSVAVPAGGPTTQLGIEFVKFFAGPEGQSIFNPLKGSIAVYKNIDPAIYPTPIQRWEVQEYRDARSYVFSLTHGALFSDVWQMLLQQAIVLVQTGRADLWYDTLSKALSTERSLWKDTWYLGAPGKPFGGYQPPWVK</sequence>
<proteinExistence type="inferred from homology"/>
<dbReference type="Proteomes" id="UP000554766">
    <property type="component" value="Unassembled WGS sequence"/>
</dbReference>
<keyword evidence="2" id="KW-0813">Transport</keyword>
<evidence type="ECO:0000256" key="4">
    <source>
        <dbReference type="SAM" id="Phobius"/>
    </source>
</evidence>
<dbReference type="AlphaFoldDB" id="A0A7L4PB63"/>
<dbReference type="PANTHER" id="PTHR43649:SF29">
    <property type="entry name" value="OSMOPROTECTIVE COMPOUNDS-BINDING PROTEIN GGTB"/>
    <property type="match status" value="1"/>
</dbReference>
<dbReference type="GeneID" id="5054894"/>
<evidence type="ECO:0000313" key="5">
    <source>
        <dbReference type="EMBL" id="NYR16205.1"/>
    </source>
</evidence>
<feature type="region of interest" description="Disordered" evidence="3">
    <location>
        <begin position="28"/>
        <end position="49"/>
    </location>
</feature>
<dbReference type="Gene3D" id="3.40.190.10">
    <property type="entry name" value="Periplasmic binding protein-like II"/>
    <property type="match status" value="2"/>
</dbReference>
<gene>
    <name evidence="5" type="ORF">HC235_09740</name>
</gene>
<dbReference type="SUPFAM" id="SSF53850">
    <property type="entry name" value="Periplasmic binding protein-like II"/>
    <property type="match status" value="1"/>
</dbReference>
<dbReference type="RefSeq" id="WP_011901789.1">
    <property type="nucleotide sequence ID" value="NZ_JAAVJF010000004.1"/>
</dbReference>
<organism evidence="5 6">
    <name type="scientific">Pyrobaculum arsenaticum</name>
    <dbReference type="NCBI Taxonomy" id="121277"/>
    <lineage>
        <taxon>Archaea</taxon>
        <taxon>Thermoproteota</taxon>
        <taxon>Thermoprotei</taxon>
        <taxon>Thermoproteales</taxon>
        <taxon>Thermoproteaceae</taxon>
        <taxon>Pyrobaculum</taxon>
    </lineage>
</organism>
<protein>
    <submittedName>
        <fullName evidence="5">Carbohydrate ABC transporter substrate-binding protein</fullName>
    </submittedName>
</protein>
<keyword evidence="6" id="KW-1185">Reference proteome</keyword>
<name>A0A7L4PB63_9CREN</name>
<dbReference type="PANTHER" id="PTHR43649">
    <property type="entry name" value="ARABINOSE-BINDING PROTEIN-RELATED"/>
    <property type="match status" value="1"/>
</dbReference>
<keyword evidence="4" id="KW-0472">Membrane</keyword>
<comment type="similarity">
    <text evidence="1">Belongs to the bacterial solute-binding protein 1 family.</text>
</comment>
<feature type="transmembrane region" description="Helical" evidence="4">
    <location>
        <begin position="6"/>
        <end position="24"/>
    </location>
</feature>
<dbReference type="InterPro" id="IPR006059">
    <property type="entry name" value="SBP"/>
</dbReference>
<evidence type="ECO:0000256" key="2">
    <source>
        <dbReference type="ARBA" id="ARBA00022448"/>
    </source>
</evidence>
<keyword evidence="4" id="KW-0812">Transmembrane</keyword>
<keyword evidence="4" id="KW-1133">Transmembrane helix</keyword>
<evidence type="ECO:0000256" key="1">
    <source>
        <dbReference type="ARBA" id="ARBA00008520"/>
    </source>
</evidence>
<dbReference type="EMBL" id="JAAVJF010000004">
    <property type="protein sequence ID" value="NYR16205.1"/>
    <property type="molecule type" value="Genomic_DNA"/>
</dbReference>
<dbReference type="Pfam" id="PF01547">
    <property type="entry name" value="SBP_bac_1"/>
    <property type="match status" value="1"/>
</dbReference>
<evidence type="ECO:0000256" key="3">
    <source>
        <dbReference type="SAM" id="MobiDB-lite"/>
    </source>
</evidence>
<evidence type="ECO:0000313" key="6">
    <source>
        <dbReference type="Proteomes" id="UP000554766"/>
    </source>
</evidence>
<dbReference type="InterPro" id="IPR050490">
    <property type="entry name" value="Bact_solute-bd_prot1"/>
</dbReference>